<organism evidence="2 3">
    <name type="scientific">Planoprotostelium fungivorum</name>
    <dbReference type="NCBI Taxonomy" id="1890364"/>
    <lineage>
        <taxon>Eukaryota</taxon>
        <taxon>Amoebozoa</taxon>
        <taxon>Evosea</taxon>
        <taxon>Variosea</taxon>
        <taxon>Cavosteliida</taxon>
        <taxon>Cavosteliaceae</taxon>
        <taxon>Planoprotostelium</taxon>
    </lineage>
</organism>
<sequence>MFLQKYTTYREIRCIGLEDYWYTEYKDQRYEERLQELLKEGNEYTAEVKRVQVDQVQGLLSHCWPTDNFELCSPVGRPKKKVSKEIYAN</sequence>
<dbReference type="Proteomes" id="UP000241769">
    <property type="component" value="Unassembled WGS sequence"/>
</dbReference>
<accession>A0A2P6P0H4</accession>
<keyword evidence="3" id="KW-1185">Reference proteome</keyword>
<dbReference type="EMBL" id="MDYQ01000001">
    <property type="protein sequence ID" value="PRP89687.1"/>
    <property type="molecule type" value="Genomic_DNA"/>
</dbReference>
<evidence type="ECO:0000256" key="1">
    <source>
        <dbReference type="SAM" id="Coils"/>
    </source>
</evidence>
<proteinExistence type="predicted"/>
<evidence type="ECO:0000313" key="2">
    <source>
        <dbReference type="EMBL" id="PRP89687.1"/>
    </source>
</evidence>
<dbReference type="InParanoid" id="A0A2P6P0H4"/>
<evidence type="ECO:0000313" key="3">
    <source>
        <dbReference type="Proteomes" id="UP000241769"/>
    </source>
</evidence>
<comment type="caution">
    <text evidence="2">The sequence shown here is derived from an EMBL/GenBank/DDBJ whole genome shotgun (WGS) entry which is preliminary data.</text>
</comment>
<name>A0A2P6P0H4_9EUKA</name>
<reference evidence="2 3" key="1">
    <citation type="journal article" date="2018" name="Genome Biol. Evol.">
        <title>Multiple Roots of Fruiting Body Formation in Amoebozoa.</title>
        <authorList>
            <person name="Hillmann F."/>
            <person name="Forbes G."/>
            <person name="Novohradska S."/>
            <person name="Ferling I."/>
            <person name="Riege K."/>
            <person name="Groth M."/>
            <person name="Westermann M."/>
            <person name="Marz M."/>
            <person name="Spaller T."/>
            <person name="Winckler T."/>
            <person name="Schaap P."/>
            <person name="Glockner G."/>
        </authorList>
    </citation>
    <scope>NUCLEOTIDE SEQUENCE [LARGE SCALE GENOMIC DNA]</scope>
    <source>
        <strain evidence="2 3">Jena</strain>
    </source>
</reference>
<protein>
    <submittedName>
        <fullName evidence="2">Uncharacterized protein</fullName>
    </submittedName>
</protein>
<keyword evidence="1" id="KW-0175">Coiled coil</keyword>
<dbReference type="AlphaFoldDB" id="A0A2P6P0H4"/>
<feature type="coiled-coil region" evidence="1">
    <location>
        <begin position="27"/>
        <end position="54"/>
    </location>
</feature>
<gene>
    <name evidence="2" type="ORF">PROFUN_00029</name>
</gene>